<proteinExistence type="predicted"/>
<dbReference type="InParanoid" id="D8QCS4"/>
<dbReference type="STRING" id="578458.D8QCS4"/>
<evidence type="ECO:0000313" key="1">
    <source>
        <dbReference type="EMBL" id="EFI94582.1"/>
    </source>
</evidence>
<dbReference type="VEuPathDB" id="FungiDB:SCHCODRAFT_01100158"/>
<keyword evidence="2" id="KW-1185">Reference proteome</keyword>
<dbReference type="OMA" id="PEHINWI"/>
<dbReference type="eggNOG" id="ENOG502RCBB">
    <property type="taxonomic scope" value="Eukaryota"/>
</dbReference>
<dbReference type="KEGG" id="scm:SCHCO_01100158"/>
<name>D8QCS4_SCHCM</name>
<dbReference type="HOGENOM" id="CLU_725952_0_0_1"/>
<organism evidence="2">
    <name type="scientific">Schizophyllum commune (strain H4-8 / FGSC 9210)</name>
    <name type="common">Split gill fungus</name>
    <dbReference type="NCBI Taxonomy" id="578458"/>
    <lineage>
        <taxon>Eukaryota</taxon>
        <taxon>Fungi</taxon>
        <taxon>Dikarya</taxon>
        <taxon>Basidiomycota</taxon>
        <taxon>Agaricomycotina</taxon>
        <taxon>Agaricomycetes</taxon>
        <taxon>Agaricomycetidae</taxon>
        <taxon>Agaricales</taxon>
        <taxon>Schizophyllaceae</taxon>
        <taxon>Schizophyllum</taxon>
    </lineage>
</organism>
<dbReference type="OrthoDB" id="2997904at2759"/>
<dbReference type="AlphaFoldDB" id="D8QCS4"/>
<evidence type="ECO:0000313" key="2">
    <source>
        <dbReference type="Proteomes" id="UP000007431"/>
    </source>
</evidence>
<sequence>MSYVDALELTRSPSGTVAIFNPERPRRSPAMAIPVEVWRHVFDLLPASVQAALATVNRTCLQTYRAIRYRAIDFEDYGRVTKRLVRLLGYVKLMTVASFVREVRVRPWDISQESRRKKHHLPFRMWRIQSALAITPALRYTLEWDEQLPYSNAFFSQLLEPVLSGAMSQSLIHLSLKIPPSTNLTDRLVGIRLPALETLHIEFCLPNGQPHAMHFVEEMRLFANNVEHPDRAHLQSLEIGVTSSSDPFALSAFFEHLGPFRALDRFHLTVPFNGAHLQDISGLRTFLLLHARQLHRLAFRTRRMTPAAAQSNPGWCLRSSRFARSWDLSTSRPLRIGCACTRTTCARSSSRIGSSCQRRWRFSSTRSMWTSLAASSCVCAA</sequence>
<dbReference type="GeneID" id="9591302"/>
<reference evidence="1 2" key="1">
    <citation type="journal article" date="2010" name="Nat. Biotechnol.">
        <title>Genome sequence of the model mushroom Schizophyllum commune.</title>
        <authorList>
            <person name="Ohm R.A."/>
            <person name="de Jong J.F."/>
            <person name="Lugones L.G."/>
            <person name="Aerts A."/>
            <person name="Kothe E."/>
            <person name="Stajich J.E."/>
            <person name="de Vries R.P."/>
            <person name="Record E."/>
            <person name="Levasseur A."/>
            <person name="Baker S.E."/>
            <person name="Bartholomew K.A."/>
            <person name="Coutinho P.M."/>
            <person name="Erdmann S."/>
            <person name="Fowler T.J."/>
            <person name="Gathman A.C."/>
            <person name="Lombard V."/>
            <person name="Henrissat B."/>
            <person name="Knabe N."/>
            <person name="Kuees U."/>
            <person name="Lilly W.W."/>
            <person name="Lindquist E."/>
            <person name="Lucas S."/>
            <person name="Magnuson J.K."/>
            <person name="Piumi F."/>
            <person name="Raudaskoski M."/>
            <person name="Salamov A."/>
            <person name="Schmutz J."/>
            <person name="Schwarze F.W.M.R."/>
            <person name="vanKuyk P.A."/>
            <person name="Horton J.S."/>
            <person name="Grigoriev I.V."/>
            <person name="Woesten H.A.B."/>
        </authorList>
    </citation>
    <scope>NUCLEOTIDE SEQUENCE [LARGE SCALE GENOMIC DNA]</scope>
    <source>
        <strain evidence="2">H4-8 / FGSC 9210</strain>
    </source>
</reference>
<accession>D8QCS4</accession>
<gene>
    <name evidence="1" type="ORF">SCHCODRAFT_258069</name>
</gene>
<evidence type="ECO:0008006" key="3">
    <source>
        <dbReference type="Google" id="ProtNLM"/>
    </source>
</evidence>
<dbReference type="RefSeq" id="XP_003029485.1">
    <property type="nucleotide sequence ID" value="XM_003029439.1"/>
</dbReference>
<protein>
    <recommendedName>
        <fullName evidence="3">F-box domain-containing protein</fullName>
    </recommendedName>
</protein>
<dbReference type="Proteomes" id="UP000007431">
    <property type="component" value="Unassembled WGS sequence"/>
</dbReference>
<dbReference type="EMBL" id="GL377309">
    <property type="protein sequence ID" value="EFI94582.1"/>
    <property type="molecule type" value="Genomic_DNA"/>
</dbReference>